<feature type="chain" id="PRO_5015756224" evidence="1">
    <location>
        <begin position="30"/>
        <end position="220"/>
    </location>
</feature>
<proteinExistence type="predicted"/>
<reference evidence="2 3" key="1">
    <citation type="journal article" date="2018" name="Front. Microbiol.">
        <title>Genome-Wide Analysis of Corynespora cassiicola Leaf Fall Disease Putative Effectors.</title>
        <authorList>
            <person name="Lopez D."/>
            <person name="Ribeiro S."/>
            <person name="Label P."/>
            <person name="Fumanal B."/>
            <person name="Venisse J.S."/>
            <person name="Kohler A."/>
            <person name="de Oliveira R.R."/>
            <person name="Labutti K."/>
            <person name="Lipzen A."/>
            <person name="Lail K."/>
            <person name="Bauer D."/>
            <person name="Ohm R.A."/>
            <person name="Barry K.W."/>
            <person name="Spatafora J."/>
            <person name="Grigoriev I.V."/>
            <person name="Martin F.M."/>
            <person name="Pujade-Renaud V."/>
        </authorList>
    </citation>
    <scope>NUCLEOTIDE SEQUENCE [LARGE SCALE GENOMIC DNA]</scope>
    <source>
        <strain evidence="2 3">Philippines</strain>
    </source>
</reference>
<dbReference type="Proteomes" id="UP000240883">
    <property type="component" value="Unassembled WGS sequence"/>
</dbReference>
<keyword evidence="1" id="KW-0732">Signal</keyword>
<keyword evidence="3" id="KW-1185">Reference proteome</keyword>
<feature type="signal peptide" evidence="1">
    <location>
        <begin position="1"/>
        <end position="29"/>
    </location>
</feature>
<evidence type="ECO:0000256" key="1">
    <source>
        <dbReference type="SAM" id="SignalP"/>
    </source>
</evidence>
<organism evidence="2 3">
    <name type="scientific">Corynespora cassiicola Philippines</name>
    <dbReference type="NCBI Taxonomy" id="1448308"/>
    <lineage>
        <taxon>Eukaryota</taxon>
        <taxon>Fungi</taxon>
        <taxon>Dikarya</taxon>
        <taxon>Ascomycota</taxon>
        <taxon>Pezizomycotina</taxon>
        <taxon>Dothideomycetes</taxon>
        <taxon>Pleosporomycetidae</taxon>
        <taxon>Pleosporales</taxon>
        <taxon>Corynesporascaceae</taxon>
        <taxon>Corynespora</taxon>
    </lineage>
</organism>
<dbReference type="EMBL" id="KZ678150">
    <property type="protein sequence ID" value="PSN60168.1"/>
    <property type="molecule type" value="Genomic_DNA"/>
</dbReference>
<sequence>MDSLRRARRSEFLVVVLCGLFLWSGSVGALEVAPDSPCSNFCIDSSGTNSSVTTRSTTLSSDLSCLDSDYMGANSTVVGRKFRSCVSCEARSRATWDGTAGTSVRRDDDDDGDDEVEVDEDSVVESDLFWFLFHMKSTVSWCVNGFFDTEQNPNATLGSMTCGSACAPIASALDDQLKETNMSLLYQYCESDDRKFLTGADECRACLGRNEGLRILGNCE</sequence>
<evidence type="ECO:0000313" key="3">
    <source>
        <dbReference type="Proteomes" id="UP000240883"/>
    </source>
</evidence>
<dbReference type="OrthoDB" id="5426678at2759"/>
<protein>
    <submittedName>
        <fullName evidence="2">Uncharacterized protein</fullName>
    </submittedName>
</protein>
<name>A0A2T2N578_CORCC</name>
<gene>
    <name evidence="2" type="ORF">BS50DRAFT_210843</name>
</gene>
<evidence type="ECO:0000313" key="2">
    <source>
        <dbReference type="EMBL" id="PSN60168.1"/>
    </source>
</evidence>
<accession>A0A2T2N578</accession>
<dbReference type="AlphaFoldDB" id="A0A2T2N578"/>